<dbReference type="EMBL" id="CM039438">
    <property type="protein sequence ID" value="KAI4299636.1"/>
    <property type="molecule type" value="Genomic_DNA"/>
</dbReference>
<name>A0ACB9KQQ7_BAUVA</name>
<sequence length="801" mass="86831">MKKKTKTHLGFELLAIFLAGFSSNFLRVESQSQDADVMLALKKSLNVPESLWSGSDPCNWKKTVACSKEGRITRIQLGRKGLQGTLPPNLRNLTELQIFELQYNNISGALPSLSGLNKLQSILVDDNQFESIPSDFFTGMTLLETVDIDNNPFSAWEIPVSLKDATQLRSFSANSANIKGKIPDFFNADVFSSLTSLHLAGNDLEGGLPASFAGTQIQSLWLNGQKSKLSGRIDVIQNMTYLQELWLNLNGFTGPLPDFSGLKDLQRLNLRDNSLTGPVPASLLSLPSLLVVNFTNNMLQGSVPVFKPGVAVDMNKDSNSFCLPNPGNCDPRVNSLLSVAQLMDYPLTFAHSWKGNDPCQDWIGIACPNGNISVVNFQKMGLTGEISPAFASLSSLQKLLLADNNLTGTIPESLTSLPRLTEFNVANNQLYGKIPNFRSNVNLITTGNKDIGKDRSSSPPSSGTPPSDAGGSSGTGGRRAHVGVIVPAVIGTVLVLCLIGFVAFCWFRMKRKKLSRVQSPNALVVHPRHSGSDNESMKITVAGSSVSVGAVSEAQTVPSSEAGDVQMVEAGNMVISIQVLRTVTDNFSEENILGKGGFGTVYKEGKASIETRIAGTFGYLAPEYAVTGRVTTKVDLYSFGVILMELITGRKALDETQPEDSMHLVTWFRRMYINKDTFKKAIDPTIELNEDSLASILTVAELAGHCCAREPYQRPDMGHAVNVLSSLVELWKPSDQNSEDIYGIDLDMSLPQALKKWQAFEDGSQSESSSSSLLPSRDNTQTSIPPHPYGLANSFSSADAR</sequence>
<reference evidence="1 2" key="1">
    <citation type="journal article" date="2022" name="DNA Res.">
        <title>Chromosomal-level genome assembly of the orchid tree Bauhinia variegata (Leguminosae; Cercidoideae) supports the allotetraploid origin hypothesis of Bauhinia.</title>
        <authorList>
            <person name="Zhong Y."/>
            <person name="Chen Y."/>
            <person name="Zheng D."/>
            <person name="Pang J."/>
            <person name="Liu Y."/>
            <person name="Luo S."/>
            <person name="Meng S."/>
            <person name="Qian L."/>
            <person name="Wei D."/>
            <person name="Dai S."/>
            <person name="Zhou R."/>
        </authorList>
    </citation>
    <scope>NUCLEOTIDE SEQUENCE [LARGE SCALE GENOMIC DNA]</scope>
    <source>
        <strain evidence="1">BV-YZ2020</strain>
    </source>
</reference>
<proteinExistence type="predicted"/>
<evidence type="ECO:0000313" key="2">
    <source>
        <dbReference type="Proteomes" id="UP000828941"/>
    </source>
</evidence>
<accession>A0ACB9KQQ7</accession>
<gene>
    <name evidence="1" type="ORF">L6164_033072</name>
</gene>
<protein>
    <submittedName>
        <fullName evidence="1">Uncharacterized protein</fullName>
    </submittedName>
</protein>
<dbReference type="Proteomes" id="UP000828941">
    <property type="component" value="Chromosome 13"/>
</dbReference>
<comment type="caution">
    <text evidence="1">The sequence shown here is derived from an EMBL/GenBank/DDBJ whole genome shotgun (WGS) entry which is preliminary data.</text>
</comment>
<evidence type="ECO:0000313" key="1">
    <source>
        <dbReference type="EMBL" id="KAI4299636.1"/>
    </source>
</evidence>
<organism evidence="1 2">
    <name type="scientific">Bauhinia variegata</name>
    <name type="common">Purple orchid tree</name>
    <name type="synonym">Phanera variegata</name>
    <dbReference type="NCBI Taxonomy" id="167791"/>
    <lineage>
        <taxon>Eukaryota</taxon>
        <taxon>Viridiplantae</taxon>
        <taxon>Streptophyta</taxon>
        <taxon>Embryophyta</taxon>
        <taxon>Tracheophyta</taxon>
        <taxon>Spermatophyta</taxon>
        <taxon>Magnoliopsida</taxon>
        <taxon>eudicotyledons</taxon>
        <taxon>Gunneridae</taxon>
        <taxon>Pentapetalae</taxon>
        <taxon>rosids</taxon>
        <taxon>fabids</taxon>
        <taxon>Fabales</taxon>
        <taxon>Fabaceae</taxon>
        <taxon>Cercidoideae</taxon>
        <taxon>Cercideae</taxon>
        <taxon>Bauhiniinae</taxon>
        <taxon>Bauhinia</taxon>
    </lineage>
</organism>
<keyword evidence="2" id="KW-1185">Reference proteome</keyword>